<protein>
    <submittedName>
        <fullName evidence="6">DUF5011 domain-containing protein</fullName>
    </submittedName>
</protein>
<dbReference type="Gene3D" id="3.80.10.10">
    <property type="entry name" value="Ribonuclease Inhibitor"/>
    <property type="match status" value="2"/>
</dbReference>
<dbReference type="InterPro" id="IPR032179">
    <property type="entry name" value="Cry22Aa_Ig-like"/>
</dbReference>
<evidence type="ECO:0000256" key="3">
    <source>
        <dbReference type="SAM" id="Phobius"/>
    </source>
</evidence>
<reference evidence="6 7" key="2">
    <citation type="journal article" date="2021" name="Syst. Appl. Microbiol.">
        <title>Phylogenetic classification of ten novel species belonging to the genus Bifidobacterium comprising B. phasiani sp. nov., B. pongonis sp. nov., B. saguinibicoloris sp. nov., B. colobi sp. nov., B. simiiventris sp. nov., B. santillanense sp. nov., B. miconis sp. nov., B. amazonense sp. nov., B. pluvialisilvae sp. nov., and B. miconisargentati sp. nov.</title>
        <authorList>
            <person name="Lugli G.A."/>
            <person name="Calvete-Torre I."/>
            <person name="Alessandri G."/>
            <person name="Milani C."/>
            <person name="Turroni F."/>
            <person name="Laiolo P."/>
            <person name="Ossiprandi M.C."/>
            <person name="Margolles A."/>
            <person name="Ruiz L."/>
            <person name="Ventura M."/>
        </authorList>
    </citation>
    <scope>NUCLEOTIDE SEQUENCE [LARGE SCALE GENOMIC DNA]</scope>
    <source>
        <strain evidence="6 7">MA1</strain>
    </source>
</reference>
<reference evidence="6 7" key="1">
    <citation type="journal article" date="2021" name="Environ. Microbiol.">
        <title>Genetic insights into the dark matter of the mammalian gut microbiota through targeted genome reconstruction.</title>
        <authorList>
            <person name="Lugli G.A."/>
            <person name="Alessandri G."/>
            <person name="Milani C."/>
            <person name="Viappiani A."/>
            <person name="Fontana F."/>
            <person name="Tarracchini C."/>
            <person name="Mancabelli L."/>
            <person name="Argentini C."/>
            <person name="Ruiz L."/>
            <person name="Margolles A."/>
            <person name="van Sinderen D."/>
            <person name="Turroni F."/>
            <person name="Ventura M."/>
        </authorList>
    </citation>
    <scope>NUCLEOTIDE SEQUENCE [LARGE SCALE GENOMIC DNA]</scope>
    <source>
        <strain evidence="6 7">MA1</strain>
    </source>
</reference>
<dbReference type="InterPro" id="IPR032675">
    <property type="entry name" value="LRR_dom_sf"/>
</dbReference>
<evidence type="ECO:0000259" key="5">
    <source>
        <dbReference type="Pfam" id="PF16403"/>
    </source>
</evidence>
<keyword evidence="3" id="KW-0472">Membrane</keyword>
<organism evidence="6 7">
    <name type="scientific">Bifidobacterium amazonense</name>
    <dbReference type="NCBI Taxonomy" id="2809027"/>
    <lineage>
        <taxon>Bacteria</taxon>
        <taxon>Bacillati</taxon>
        <taxon>Actinomycetota</taxon>
        <taxon>Actinomycetes</taxon>
        <taxon>Bifidobacteriales</taxon>
        <taxon>Bifidobacteriaceae</taxon>
        <taxon>Bifidobacterium</taxon>
    </lineage>
</organism>
<dbReference type="PANTHER" id="PTHR47566">
    <property type="match status" value="1"/>
</dbReference>
<dbReference type="RefSeq" id="WP_241515279.1">
    <property type="nucleotide sequence ID" value="NZ_JAFEJT020000104.1"/>
</dbReference>
<dbReference type="EMBL" id="JAFEJT020000104">
    <property type="protein sequence ID" value="MCH9277232.1"/>
    <property type="molecule type" value="Genomic_DNA"/>
</dbReference>
<keyword evidence="7" id="KW-1185">Reference proteome</keyword>
<dbReference type="Pfam" id="PF16403">
    <property type="entry name" value="Bact_surface_Ig-like"/>
    <property type="match status" value="1"/>
</dbReference>
<feature type="chain" id="PRO_5047135205" evidence="4">
    <location>
        <begin position="38"/>
        <end position="620"/>
    </location>
</feature>
<dbReference type="InterPro" id="IPR013783">
    <property type="entry name" value="Ig-like_fold"/>
</dbReference>
<dbReference type="Gene3D" id="2.60.40.10">
    <property type="entry name" value="Immunoglobulins"/>
    <property type="match status" value="1"/>
</dbReference>
<keyword evidence="2" id="KW-0677">Repeat</keyword>
<dbReference type="SUPFAM" id="SSF52058">
    <property type="entry name" value="L domain-like"/>
    <property type="match status" value="1"/>
</dbReference>
<dbReference type="InterPro" id="IPR052574">
    <property type="entry name" value="CDIRP"/>
</dbReference>
<evidence type="ECO:0000256" key="2">
    <source>
        <dbReference type="ARBA" id="ARBA00022737"/>
    </source>
</evidence>
<feature type="domain" description="Pesticidal crystal protein Cry22Aa Ig-like" evidence="5">
    <location>
        <begin position="492"/>
        <end position="555"/>
    </location>
</feature>
<proteinExistence type="predicted"/>
<comment type="caution">
    <text evidence="6">The sequence shown here is derived from an EMBL/GenBank/DDBJ whole genome shotgun (WGS) entry which is preliminary data.</text>
</comment>
<keyword evidence="4" id="KW-0732">Signal</keyword>
<dbReference type="Proteomes" id="UP000710815">
    <property type="component" value="Unassembled WGS sequence"/>
</dbReference>
<evidence type="ECO:0000313" key="6">
    <source>
        <dbReference type="EMBL" id="MCH9277232.1"/>
    </source>
</evidence>
<evidence type="ECO:0000313" key="7">
    <source>
        <dbReference type="Proteomes" id="UP000710815"/>
    </source>
</evidence>
<accession>A0ABS9VYP4</accession>
<dbReference type="PANTHER" id="PTHR47566:SF1">
    <property type="entry name" value="PROTEIN NUD1"/>
    <property type="match status" value="1"/>
</dbReference>
<keyword evidence="3" id="KW-1133">Transmembrane helix</keyword>
<keyword evidence="3" id="KW-0812">Transmembrane</keyword>
<gene>
    <name evidence="6" type="ORF">JS533_013330</name>
</gene>
<keyword evidence="1" id="KW-0433">Leucine-rich repeat</keyword>
<feature type="transmembrane region" description="Helical" evidence="3">
    <location>
        <begin position="601"/>
        <end position="619"/>
    </location>
</feature>
<sequence length="620" mass="67611">MKQGHTAGGRFTAKIVSVASTLAMLSAGIMITATANATESAGADASGSVVINEANFPDPVFRQFVSDNFDTGSSFGDKAGDGVLSSWERNQTYINIDKLAANNIKGIEYFDNLSTLSMNYTKNIKSVDLSANKKLKRLDAGYAGLTSLDTSENQDLDFLFVSYDNLDSLDLSKNIRLTNLTANNVPLKSLDLTHNPELTELELGRNQFNGLDLSKNTKLERLILTNDNVHPDQYGQFTSLDLSKNVNLVLLDVGYHKIKTLDLSHNTNLETLEFNSDGLQSVNLSKNAKLKEIGLQDNNLTSLDVSGNPELESLAVDSNDLRRLDVSHNTSLKRLTVSSNQLSEFNSDGNKNLTNLDVSLNDLKAFDASKNPLLTYLNISGNKLVSLKTGTGEVHVAATQSFKVADSDRLDLTKYDPSFDRSRVVEGSITNATLDDNGVLISNPAGIGATTVYVSYQYRLDSQYYDTTNIMKVSIEFKANTQDAPPAIYAYDTSIDRGETFDPLANVSAVDNAGNSVKVQVTGTVDASKPGLYTLTYTATDSAGRHTEQTRLVTVRPSKEHVNDDLNDQNEGGFESPATVSAGNSFDIVFDKQYRGLRSHIYVRLLLFSWVSLLVLVVGC</sequence>
<evidence type="ECO:0000256" key="4">
    <source>
        <dbReference type="SAM" id="SignalP"/>
    </source>
</evidence>
<evidence type="ECO:0000256" key="1">
    <source>
        <dbReference type="ARBA" id="ARBA00022614"/>
    </source>
</evidence>
<name>A0ABS9VYP4_9BIFI</name>
<feature type="signal peptide" evidence="4">
    <location>
        <begin position="1"/>
        <end position="37"/>
    </location>
</feature>